<feature type="region of interest" description="Disordered" evidence="1">
    <location>
        <begin position="1"/>
        <end position="31"/>
    </location>
</feature>
<evidence type="ECO:0000313" key="3">
    <source>
        <dbReference type="Proteomes" id="UP000009170"/>
    </source>
</evidence>
<dbReference type="RefSeq" id="XP_003078973.2">
    <property type="nucleotide sequence ID" value="XM_003078925.2"/>
</dbReference>
<protein>
    <submittedName>
        <fullName evidence="2">Tetratricopeptide repeat-containing domain</fullName>
    </submittedName>
</protein>
<dbReference type="Gene3D" id="1.25.40.10">
    <property type="entry name" value="Tetratricopeptide repeat domain"/>
    <property type="match status" value="2"/>
</dbReference>
<dbReference type="OrthoDB" id="1914839at2759"/>
<sequence>MGGRQSVKAKKPGVKKRAKASQGSSGTKPVAVASDGVIEEANAAFDSGRADEGLATLRNASRRNPSDAAIAEALGLALAEFGGQEEAVAALKRAAMLSPTAGYEKFMYLGQLLDDGEAATTCTRQGLAILEAQASQGDEHAQGQHASACCALAEQILGTADEADEETSKQVEALIERARASDPESPEPVQLLASLRGEQGKTDEALSILKESLSMWRKTAMHRDEEGEDGAEEFQGEFDVSFEFRFETAKLLLELDTTTETAIDILCELLRERDDNVDVWYMLAYAHHGALEFDIALEHLQQGEELIRSRGGDESALANFEELRAAITESKATVESGKGPAEMET</sequence>
<gene>
    <name evidence="2" type="ORF">OT_ostta04g04370</name>
</gene>
<feature type="compositionally biased region" description="Basic residues" evidence="1">
    <location>
        <begin position="7"/>
        <end position="19"/>
    </location>
</feature>
<dbReference type="EMBL" id="CAID01000004">
    <property type="protein sequence ID" value="CEF97706.1"/>
    <property type="molecule type" value="Genomic_DNA"/>
</dbReference>
<evidence type="ECO:0000256" key="1">
    <source>
        <dbReference type="SAM" id="MobiDB-lite"/>
    </source>
</evidence>
<dbReference type="InParanoid" id="A0A090M0J8"/>
<dbReference type="CDD" id="cd24142">
    <property type="entry name" value="ACL4-like"/>
    <property type="match status" value="1"/>
</dbReference>
<comment type="caution">
    <text evidence="2">The sequence shown here is derived from an EMBL/GenBank/DDBJ whole genome shotgun (WGS) entry which is preliminary data.</text>
</comment>
<dbReference type="AlphaFoldDB" id="A0A090M0J8"/>
<dbReference type="InterPro" id="IPR011990">
    <property type="entry name" value="TPR-like_helical_dom_sf"/>
</dbReference>
<reference evidence="2 3" key="2">
    <citation type="journal article" date="2014" name="BMC Genomics">
        <title>An improved genome of the model marine alga Ostreococcus tauri unfolds by assessing Illumina de novo assemblies.</title>
        <authorList>
            <person name="Blanc-Mathieu R."/>
            <person name="Verhelst B."/>
            <person name="Derelle E."/>
            <person name="Rombauts S."/>
            <person name="Bouget F.Y."/>
            <person name="Carre I."/>
            <person name="Chateau A."/>
            <person name="Eyre-Walker A."/>
            <person name="Grimsley N."/>
            <person name="Moreau H."/>
            <person name="Piegu B."/>
            <person name="Rivals E."/>
            <person name="Schackwitz W."/>
            <person name="Van de Peer Y."/>
            <person name="Piganeau G."/>
        </authorList>
    </citation>
    <scope>NUCLEOTIDE SEQUENCE [LARGE SCALE GENOMIC DNA]</scope>
    <source>
        <strain evidence="3">OTTH 0595 / CCAP 157/2 / RCC745</strain>
    </source>
</reference>
<dbReference type="KEGG" id="ota:OT_ostta04g04370"/>
<organism evidence="2 3">
    <name type="scientific">Ostreococcus tauri</name>
    <name type="common">Marine green alga</name>
    <dbReference type="NCBI Taxonomy" id="70448"/>
    <lineage>
        <taxon>Eukaryota</taxon>
        <taxon>Viridiplantae</taxon>
        <taxon>Chlorophyta</taxon>
        <taxon>Mamiellophyceae</taxon>
        <taxon>Mamiellales</taxon>
        <taxon>Bathycoccaceae</taxon>
        <taxon>Ostreococcus</taxon>
    </lineage>
</organism>
<reference evidence="3" key="1">
    <citation type="journal article" date="2006" name="Proc. Natl. Acad. Sci. U.S.A.">
        <title>Genome analysis of the smallest free-living eukaryote Ostreococcus tauri unveils many unique features.</title>
        <authorList>
            <person name="Derelle E."/>
            <person name="Ferraz C."/>
            <person name="Rombauts S."/>
            <person name="Rouze P."/>
            <person name="Worden A.Z."/>
            <person name="Robbens S."/>
            <person name="Partensky F."/>
            <person name="Degroeve S."/>
            <person name="Echeynie S."/>
            <person name="Cooke R."/>
            <person name="Saeys Y."/>
            <person name="Wuyts J."/>
            <person name="Jabbari K."/>
            <person name="Bowler C."/>
            <person name="Panaud O."/>
            <person name="Piegu B."/>
            <person name="Ball S.G."/>
            <person name="Ral J.-P."/>
            <person name="Bouget F.-Y."/>
            <person name="Piganeau G."/>
            <person name="De Baets B."/>
            <person name="Picard A."/>
            <person name="Delseny M."/>
            <person name="Demaille J."/>
            <person name="Van de Peer Y."/>
            <person name="Moreau H."/>
        </authorList>
    </citation>
    <scope>NUCLEOTIDE SEQUENCE [LARGE SCALE GENOMIC DNA]</scope>
    <source>
        <strain evidence="3">OTTH 0595 / CCAP 157/2 / RCC745</strain>
    </source>
</reference>
<proteinExistence type="predicted"/>
<accession>A0A090M0J8</accession>
<dbReference type="GeneID" id="9834025"/>
<keyword evidence="3" id="KW-1185">Reference proteome</keyword>
<evidence type="ECO:0000313" key="2">
    <source>
        <dbReference type="EMBL" id="CEF97706.1"/>
    </source>
</evidence>
<dbReference type="Proteomes" id="UP000009170">
    <property type="component" value="Unassembled WGS sequence"/>
</dbReference>
<dbReference type="Pfam" id="PF13432">
    <property type="entry name" value="TPR_16"/>
    <property type="match status" value="1"/>
</dbReference>
<dbReference type="SUPFAM" id="SSF48452">
    <property type="entry name" value="TPR-like"/>
    <property type="match status" value="1"/>
</dbReference>
<name>A0A090M0J8_OSTTA</name>
<dbReference type="STRING" id="70448.A0A090M0J8"/>